<organism evidence="9 10">
    <name type="scientific">Stigmatella aurantiaca (strain DW4/3-1)</name>
    <dbReference type="NCBI Taxonomy" id="378806"/>
    <lineage>
        <taxon>Bacteria</taxon>
        <taxon>Pseudomonadati</taxon>
        <taxon>Myxococcota</taxon>
        <taxon>Myxococcia</taxon>
        <taxon>Myxococcales</taxon>
        <taxon>Cystobacterineae</taxon>
        <taxon>Archangiaceae</taxon>
        <taxon>Stigmatella</taxon>
    </lineage>
</organism>
<evidence type="ECO:0000313" key="9">
    <source>
        <dbReference type="EMBL" id="EAU69665.1"/>
    </source>
</evidence>
<keyword evidence="4 6" id="KW-0378">Hydrolase</keyword>
<comment type="catalytic activity">
    <reaction evidence="6">
        <text>Endonucleolytic cleavage of RNA, removing 5'-extranucleotides from tRNA precursor.</text>
        <dbReference type="EC" id="3.1.26.5"/>
    </reaction>
</comment>
<dbReference type="AlphaFoldDB" id="Q09D97"/>
<gene>
    <name evidence="6" type="primary">rnpA</name>
    <name evidence="9" type="ORF">STIAU_3002</name>
</gene>
<dbReference type="EC" id="3.1.26.5" evidence="6 7"/>
<dbReference type="PANTHER" id="PTHR33992">
    <property type="entry name" value="RIBONUCLEASE P PROTEIN COMPONENT"/>
    <property type="match status" value="1"/>
</dbReference>
<comment type="similarity">
    <text evidence="6">Belongs to the RnpA family.</text>
</comment>
<proteinExistence type="inferred from homology"/>
<feature type="compositionally biased region" description="Low complexity" evidence="8">
    <location>
        <begin position="40"/>
        <end position="59"/>
    </location>
</feature>
<comment type="subunit">
    <text evidence="6">Consists of a catalytic RNA component (M1 or rnpB) and a protein subunit.</text>
</comment>
<keyword evidence="2 6" id="KW-0540">Nuclease</keyword>
<evidence type="ECO:0000256" key="4">
    <source>
        <dbReference type="ARBA" id="ARBA00022801"/>
    </source>
</evidence>
<dbReference type="InterPro" id="IPR020568">
    <property type="entry name" value="Ribosomal_Su5_D2-typ_SF"/>
</dbReference>
<dbReference type="PATRIC" id="fig|378806.16.peg.9010"/>
<dbReference type="GO" id="GO:0000049">
    <property type="term" value="F:tRNA binding"/>
    <property type="evidence" value="ECO:0007669"/>
    <property type="project" value="UniProtKB-UniRule"/>
</dbReference>
<dbReference type="HAMAP" id="MF_00227">
    <property type="entry name" value="RNase_P"/>
    <property type="match status" value="1"/>
</dbReference>
<dbReference type="NCBIfam" id="TIGR00188">
    <property type="entry name" value="rnpA"/>
    <property type="match status" value="1"/>
</dbReference>
<reference evidence="9 10" key="1">
    <citation type="submission" date="2006-04" db="EMBL/GenBank/DDBJ databases">
        <authorList>
            <person name="Nierman W.C."/>
        </authorList>
    </citation>
    <scope>NUCLEOTIDE SEQUENCE [LARGE SCALE GENOMIC DNA]</scope>
    <source>
        <strain evidence="9 10">DW4/3-1</strain>
    </source>
</reference>
<evidence type="ECO:0000313" key="10">
    <source>
        <dbReference type="Proteomes" id="UP000032702"/>
    </source>
</evidence>
<accession>Q09D97</accession>
<comment type="function">
    <text evidence="6">RNaseP catalyzes the removal of the 5'-leader sequence from pre-tRNA to produce the mature 5'-terminus. It can also cleave other RNA substrates such as 4.5S RNA. The protein component plays an auxiliary but essential role in vivo by binding to the 5'-leader sequence and broadening the substrate specificity of the ribozyme.</text>
</comment>
<comment type="caution">
    <text evidence="9">The sequence shown here is derived from an EMBL/GenBank/DDBJ whole genome shotgun (WGS) entry which is preliminary data.</text>
</comment>
<dbReference type="InterPro" id="IPR000100">
    <property type="entry name" value="RNase_P"/>
</dbReference>
<dbReference type="GO" id="GO:0042781">
    <property type="term" value="F:3'-tRNA processing endoribonuclease activity"/>
    <property type="evidence" value="ECO:0007669"/>
    <property type="project" value="TreeGrafter"/>
</dbReference>
<feature type="region of interest" description="Disordered" evidence="8">
    <location>
        <begin position="1"/>
        <end position="97"/>
    </location>
</feature>
<keyword evidence="5 6" id="KW-0694">RNA-binding</keyword>
<protein>
    <recommendedName>
        <fullName evidence="6 7">Ribonuclease P protein component</fullName>
        <shortName evidence="6">RNase P protein</shortName>
        <shortName evidence="6">RNaseP protein</shortName>
        <ecNumber evidence="6 7">3.1.26.5</ecNumber>
    </recommendedName>
    <alternativeName>
        <fullName evidence="6">Protein C5</fullName>
    </alternativeName>
</protein>
<dbReference type="InterPro" id="IPR014721">
    <property type="entry name" value="Ribsml_uS5_D2-typ_fold_subgr"/>
</dbReference>
<evidence type="ECO:0000256" key="1">
    <source>
        <dbReference type="ARBA" id="ARBA00022694"/>
    </source>
</evidence>
<evidence type="ECO:0000256" key="6">
    <source>
        <dbReference type="HAMAP-Rule" id="MF_00227"/>
    </source>
</evidence>
<evidence type="ECO:0000256" key="3">
    <source>
        <dbReference type="ARBA" id="ARBA00022759"/>
    </source>
</evidence>
<dbReference type="GO" id="GO:0004526">
    <property type="term" value="F:ribonuclease P activity"/>
    <property type="evidence" value="ECO:0007669"/>
    <property type="project" value="UniProtKB-UniRule"/>
</dbReference>
<dbReference type="PANTHER" id="PTHR33992:SF1">
    <property type="entry name" value="RIBONUCLEASE P PROTEIN COMPONENT"/>
    <property type="match status" value="1"/>
</dbReference>
<dbReference type="GO" id="GO:0001682">
    <property type="term" value="P:tRNA 5'-leader removal"/>
    <property type="evidence" value="ECO:0007669"/>
    <property type="project" value="UniProtKB-UniRule"/>
</dbReference>
<evidence type="ECO:0000256" key="7">
    <source>
        <dbReference type="NCBIfam" id="TIGR00188"/>
    </source>
</evidence>
<dbReference type="EMBL" id="AAMD01000004">
    <property type="protein sequence ID" value="EAU69665.1"/>
    <property type="molecule type" value="Genomic_DNA"/>
</dbReference>
<evidence type="ECO:0000256" key="2">
    <source>
        <dbReference type="ARBA" id="ARBA00022722"/>
    </source>
</evidence>
<dbReference type="SUPFAM" id="SSF54211">
    <property type="entry name" value="Ribosomal protein S5 domain 2-like"/>
    <property type="match status" value="1"/>
</dbReference>
<evidence type="ECO:0000256" key="5">
    <source>
        <dbReference type="ARBA" id="ARBA00022884"/>
    </source>
</evidence>
<dbReference type="Proteomes" id="UP000032702">
    <property type="component" value="Unassembled WGS sequence"/>
</dbReference>
<dbReference type="Gene3D" id="3.30.230.10">
    <property type="match status" value="1"/>
</dbReference>
<evidence type="ECO:0000256" key="8">
    <source>
        <dbReference type="SAM" id="MobiDB-lite"/>
    </source>
</evidence>
<keyword evidence="3 6" id="KW-0255">Endonuclease</keyword>
<sequence length="217" mass="23534">MGDRVTSAAFSSGSAGSEVPPSFQEFSRVQAHVPAVESEAQPQARVPQAQQHPRRAGSPQAPPRQGPQAARGVRREEVGRGPDVTAEGSGPPPRDERFPKALRLLRRHEFLQVQGSGQKIPSDCLLALVKRNGRAHSRLGLTISSKVGNAVVRVRLRRLLRECFRKRRAQWPQGLDVVLVVRASANEAAFTEVSRAFDGVTRKLQRLFPAASGGGSS</sequence>
<keyword evidence="1 6" id="KW-0819">tRNA processing</keyword>
<dbReference type="Pfam" id="PF00825">
    <property type="entry name" value="Ribonuclease_P"/>
    <property type="match status" value="1"/>
</dbReference>
<feature type="compositionally biased region" description="Low complexity" evidence="8">
    <location>
        <begin position="7"/>
        <end position="17"/>
    </location>
</feature>
<name>Q09D97_STIAD</name>
<dbReference type="GO" id="GO:0030677">
    <property type="term" value="C:ribonuclease P complex"/>
    <property type="evidence" value="ECO:0007669"/>
    <property type="project" value="TreeGrafter"/>
</dbReference>